<comment type="caution">
    <text evidence="8">The sequence shown here is derived from an EMBL/GenBank/DDBJ whole genome shotgun (WGS) entry which is preliminary data.</text>
</comment>
<feature type="domain" description="Acyl-CoA dehydrogenase/oxidase N-terminal" evidence="7">
    <location>
        <begin position="14"/>
        <end position="104"/>
    </location>
</feature>
<evidence type="ECO:0000256" key="2">
    <source>
        <dbReference type="ARBA" id="ARBA00009347"/>
    </source>
</evidence>
<organism evidence="8 9">
    <name type="scientific">Nocardia fluminea</name>
    <dbReference type="NCBI Taxonomy" id="134984"/>
    <lineage>
        <taxon>Bacteria</taxon>
        <taxon>Bacillati</taxon>
        <taxon>Actinomycetota</taxon>
        <taxon>Actinomycetes</taxon>
        <taxon>Mycobacteriales</taxon>
        <taxon>Nocardiaceae</taxon>
        <taxon>Nocardia</taxon>
    </lineage>
</organism>
<evidence type="ECO:0000256" key="5">
    <source>
        <dbReference type="ARBA" id="ARBA00023002"/>
    </source>
</evidence>
<evidence type="ECO:0000256" key="1">
    <source>
        <dbReference type="ARBA" id="ARBA00001974"/>
    </source>
</evidence>
<dbReference type="AlphaFoldDB" id="A0A2N3VKR4"/>
<dbReference type="Gene3D" id="1.10.540.10">
    <property type="entry name" value="Acyl-CoA dehydrogenase/oxidase, N-terminal domain"/>
    <property type="match status" value="1"/>
</dbReference>
<gene>
    <name evidence="8" type="ORF">ATK86_6678</name>
</gene>
<dbReference type="PANTHER" id="PTHR43884:SF20">
    <property type="entry name" value="ACYL-COA DEHYDROGENASE FADE28"/>
    <property type="match status" value="1"/>
</dbReference>
<evidence type="ECO:0000259" key="7">
    <source>
        <dbReference type="Pfam" id="PF02771"/>
    </source>
</evidence>
<dbReference type="Proteomes" id="UP000233766">
    <property type="component" value="Unassembled WGS sequence"/>
</dbReference>
<proteinExistence type="inferred from homology"/>
<dbReference type="InterPro" id="IPR009100">
    <property type="entry name" value="AcylCoA_DH/oxidase_NM_dom_sf"/>
</dbReference>
<keyword evidence="3" id="KW-0285">Flavoprotein</keyword>
<dbReference type="Pfam" id="PF02771">
    <property type="entry name" value="Acyl-CoA_dh_N"/>
    <property type="match status" value="1"/>
</dbReference>
<keyword evidence="4" id="KW-0274">FAD</keyword>
<protein>
    <submittedName>
        <fullName evidence="8">Alkylation response protein AidB-like acyl-CoA dehydrogenase</fullName>
    </submittedName>
</protein>
<comment type="cofactor">
    <cofactor evidence="1">
        <name>FAD</name>
        <dbReference type="ChEBI" id="CHEBI:57692"/>
    </cofactor>
</comment>
<name>A0A2N3VKR4_9NOCA</name>
<dbReference type="InterPro" id="IPR036250">
    <property type="entry name" value="AcylCo_DH-like_C"/>
</dbReference>
<comment type="similarity">
    <text evidence="2">Belongs to the acyl-CoA dehydrogenase family.</text>
</comment>
<dbReference type="Pfam" id="PF00441">
    <property type="entry name" value="Acyl-CoA_dh_1"/>
    <property type="match status" value="1"/>
</dbReference>
<dbReference type="RefSeq" id="WP_101467791.1">
    <property type="nucleotide sequence ID" value="NZ_PJMW01000002.1"/>
</dbReference>
<dbReference type="InterPro" id="IPR013786">
    <property type="entry name" value="AcylCoA_DH/ox_N"/>
</dbReference>
<accession>A0A2N3VKR4</accession>
<dbReference type="GO" id="GO:0050660">
    <property type="term" value="F:flavin adenine dinucleotide binding"/>
    <property type="evidence" value="ECO:0007669"/>
    <property type="project" value="InterPro"/>
</dbReference>
<feature type="domain" description="Acyl-CoA dehydrogenase/oxidase C-terminal" evidence="6">
    <location>
        <begin position="219"/>
        <end position="354"/>
    </location>
</feature>
<dbReference type="InterPro" id="IPR037069">
    <property type="entry name" value="AcylCoA_DH/ox_N_sf"/>
</dbReference>
<reference evidence="8 9" key="1">
    <citation type="submission" date="2017-12" db="EMBL/GenBank/DDBJ databases">
        <title>Sequencing the genomes of 1000 Actinobacteria strains.</title>
        <authorList>
            <person name="Klenk H.-P."/>
        </authorList>
    </citation>
    <scope>NUCLEOTIDE SEQUENCE [LARGE SCALE GENOMIC DNA]</scope>
    <source>
        <strain evidence="8 9">DSM 44489</strain>
    </source>
</reference>
<dbReference type="SUPFAM" id="SSF56645">
    <property type="entry name" value="Acyl-CoA dehydrogenase NM domain-like"/>
    <property type="match status" value="1"/>
</dbReference>
<evidence type="ECO:0000256" key="3">
    <source>
        <dbReference type="ARBA" id="ARBA00022630"/>
    </source>
</evidence>
<dbReference type="EMBL" id="PJMW01000002">
    <property type="protein sequence ID" value="PKV82192.1"/>
    <property type="molecule type" value="Genomic_DNA"/>
</dbReference>
<keyword evidence="9" id="KW-1185">Reference proteome</keyword>
<sequence>MNSNHTDDLAELHAEVAAVARELLADSAPRWATIARAGWPGLEVSAAFDGADAGFAEVAVILTEIGRAAASGPYPAVAALGVGALNHVVPTPDRDRLLRETAAGAVVPIVALAGEGMGEKRFRIENSPRGPLLRGAAEFVLDVPDAGRLLVPAVDPAGEVVLVDLDPRARGLLVTERPVLDATRSFGDIVAEDVSPESLWHFEDGYRCDAVGRLRDRAAVAVACDSLGLSRAMLDATVAHVAVREQFGRAIGSFQAVKHACADMLVQVTVAGKLVDAAVRAVTASGADASTSASMAKSYACATAVDIAGKAMQLHGGMGYTWESGIHVYLKRAALNRSLFGSPAQHRARLARRYSVQAPRRRGA</sequence>
<evidence type="ECO:0000313" key="9">
    <source>
        <dbReference type="Proteomes" id="UP000233766"/>
    </source>
</evidence>
<evidence type="ECO:0000313" key="8">
    <source>
        <dbReference type="EMBL" id="PKV82192.1"/>
    </source>
</evidence>
<dbReference type="GO" id="GO:0003995">
    <property type="term" value="F:acyl-CoA dehydrogenase activity"/>
    <property type="evidence" value="ECO:0007669"/>
    <property type="project" value="TreeGrafter"/>
</dbReference>
<keyword evidence="5" id="KW-0560">Oxidoreductase</keyword>
<evidence type="ECO:0000259" key="6">
    <source>
        <dbReference type="Pfam" id="PF00441"/>
    </source>
</evidence>
<dbReference type="OrthoDB" id="8677713at2"/>
<dbReference type="SUPFAM" id="SSF47203">
    <property type="entry name" value="Acyl-CoA dehydrogenase C-terminal domain-like"/>
    <property type="match status" value="1"/>
</dbReference>
<dbReference type="PANTHER" id="PTHR43884">
    <property type="entry name" value="ACYL-COA DEHYDROGENASE"/>
    <property type="match status" value="1"/>
</dbReference>
<evidence type="ECO:0000256" key="4">
    <source>
        <dbReference type="ARBA" id="ARBA00022827"/>
    </source>
</evidence>
<dbReference type="InterPro" id="IPR009075">
    <property type="entry name" value="AcylCo_DH/oxidase_C"/>
</dbReference>
<dbReference type="Gene3D" id="1.20.140.10">
    <property type="entry name" value="Butyryl-CoA Dehydrogenase, subunit A, domain 3"/>
    <property type="match status" value="1"/>
</dbReference>